<evidence type="ECO:0000313" key="2">
    <source>
        <dbReference type="EMBL" id="PWK33499.1"/>
    </source>
</evidence>
<gene>
    <name evidence="2" type="ORF">C7419_104174</name>
</gene>
<comment type="caution">
    <text evidence="2">The sequence shown here is derived from an EMBL/GenBank/DDBJ whole genome shotgun (WGS) entry which is preliminary data.</text>
</comment>
<feature type="domain" description="Schlafen AlbA-2" evidence="1">
    <location>
        <begin position="18"/>
        <end position="145"/>
    </location>
</feature>
<dbReference type="EMBL" id="QGGT01000004">
    <property type="protein sequence ID" value="PWK33499.1"/>
    <property type="molecule type" value="Genomic_DNA"/>
</dbReference>
<dbReference type="PANTHER" id="PTHR30595">
    <property type="entry name" value="GLPR-RELATED TRANSCRIPTIONAL REPRESSOR"/>
    <property type="match status" value="1"/>
</dbReference>
<dbReference type="AlphaFoldDB" id="A0A316EMZ3"/>
<keyword evidence="3" id="KW-1185">Reference proteome</keyword>
<evidence type="ECO:0000259" key="1">
    <source>
        <dbReference type="Pfam" id="PF04326"/>
    </source>
</evidence>
<reference evidence="2 3" key="1">
    <citation type="submission" date="2018-05" db="EMBL/GenBank/DDBJ databases">
        <title>Genomic Encyclopedia of Type Strains, Phase IV (KMG-V): Genome sequencing to study the core and pangenomes of soil and plant-associated prokaryotes.</title>
        <authorList>
            <person name="Whitman W."/>
        </authorList>
    </citation>
    <scope>NUCLEOTIDE SEQUENCE [LARGE SCALE GENOMIC DNA]</scope>
    <source>
        <strain evidence="2 3">SLV-132</strain>
    </source>
</reference>
<dbReference type="RefSeq" id="WP_109584606.1">
    <property type="nucleotide sequence ID" value="NZ_QGGT01000004.1"/>
</dbReference>
<accession>A0A316EMZ3</accession>
<keyword evidence="2" id="KW-0238">DNA-binding</keyword>
<dbReference type="PANTHER" id="PTHR30595:SF6">
    <property type="entry name" value="SCHLAFEN ALBA-2 DOMAIN-CONTAINING PROTEIN"/>
    <property type="match status" value="1"/>
</dbReference>
<protein>
    <submittedName>
        <fullName evidence="2">Putative DNA-binding protein</fullName>
    </submittedName>
</protein>
<dbReference type="GO" id="GO:0003677">
    <property type="term" value="F:DNA binding"/>
    <property type="evidence" value="ECO:0007669"/>
    <property type="project" value="UniProtKB-KW"/>
</dbReference>
<sequence length="385" mass="43898">MPYTLEEVQQFVIDSANESQTLEFKQRLPLKDHDARAEFAKDVSAMANAEGGSILYGIAEAKGCASALHPITDEAFDHARRRLQQTLSSAVEPAALPVTFHEIRCDNGGYVLEVQVERSAGGPHRVIEDGRSHFYVRTPTQVTSMRYDELREAFNASERAADRFRRWRQQLDDMVYSDATRWTLCPGPKAVLLVAPMEAFQRRRLLDMRQVHAAFRTYCFGDTSRLRPTFNLDGVSIRYPLDKETDHRHIQVFRNGAIQSCWMIGSYLNDKNILPSQVIVNDIRDAIRLHLRRLLDNGFTGPAIVALSLVRVENSEMAVSRHTTRATDRDYLDLPEFVVDDIPAAVENVDIVAHSLLDMLWQCFGEPNCSYYDPDTGEFFKELRQ</sequence>
<dbReference type="Proteomes" id="UP000245754">
    <property type="component" value="Unassembled WGS sequence"/>
</dbReference>
<evidence type="ECO:0000313" key="3">
    <source>
        <dbReference type="Proteomes" id="UP000245754"/>
    </source>
</evidence>
<proteinExistence type="predicted"/>
<organism evidence="2 3">
    <name type="scientific">Cupriavidus plantarum</name>
    <dbReference type="NCBI Taxonomy" id="942865"/>
    <lineage>
        <taxon>Bacteria</taxon>
        <taxon>Pseudomonadati</taxon>
        <taxon>Pseudomonadota</taxon>
        <taxon>Betaproteobacteria</taxon>
        <taxon>Burkholderiales</taxon>
        <taxon>Burkholderiaceae</taxon>
        <taxon>Cupriavidus</taxon>
    </lineage>
</organism>
<dbReference type="Pfam" id="PF04326">
    <property type="entry name" value="SLFN_AlbA_2"/>
    <property type="match status" value="1"/>
</dbReference>
<dbReference type="Gene3D" id="3.30.950.30">
    <property type="entry name" value="Schlafen, AAA domain"/>
    <property type="match status" value="1"/>
</dbReference>
<name>A0A316EMZ3_9BURK</name>
<dbReference type="InterPro" id="IPR007421">
    <property type="entry name" value="Schlafen_AlbA_2_dom"/>
</dbReference>
<dbReference type="InterPro" id="IPR038461">
    <property type="entry name" value="Schlafen_AlbA_2_dom_sf"/>
</dbReference>